<dbReference type="PANTHER" id="PTHR15004:SF0">
    <property type="entry name" value="GLUTAMYL-TRNA(GLN) AMIDOTRANSFERASE SUBUNIT C, MITOCHONDRIAL"/>
    <property type="match status" value="1"/>
</dbReference>
<comment type="catalytic activity">
    <reaction evidence="3">
        <text>L-glutamyl-tRNA(Gln) + L-glutamine + ATP + H2O = L-glutaminyl-tRNA(Gln) + L-glutamate + ADP + phosphate + H(+)</text>
        <dbReference type="Rhea" id="RHEA:17521"/>
        <dbReference type="Rhea" id="RHEA-COMP:9681"/>
        <dbReference type="Rhea" id="RHEA-COMP:9684"/>
        <dbReference type="ChEBI" id="CHEBI:15377"/>
        <dbReference type="ChEBI" id="CHEBI:15378"/>
        <dbReference type="ChEBI" id="CHEBI:29985"/>
        <dbReference type="ChEBI" id="CHEBI:30616"/>
        <dbReference type="ChEBI" id="CHEBI:43474"/>
        <dbReference type="ChEBI" id="CHEBI:58359"/>
        <dbReference type="ChEBI" id="CHEBI:78520"/>
        <dbReference type="ChEBI" id="CHEBI:78521"/>
        <dbReference type="ChEBI" id="CHEBI:456216"/>
    </reaction>
</comment>
<name>A0A7R8YYL5_HERIL</name>
<dbReference type="Pfam" id="PF02686">
    <property type="entry name" value="GatC"/>
    <property type="match status" value="1"/>
</dbReference>
<dbReference type="GO" id="GO:0030956">
    <property type="term" value="C:glutamyl-tRNA(Gln) amidotransferase complex"/>
    <property type="evidence" value="ECO:0007669"/>
    <property type="project" value="UniProtKB-UniRule"/>
</dbReference>
<dbReference type="EMBL" id="LR899013">
    <property type="protein sequence ID" value="CAD7090639.1"/>
    <property type="molecule type" value="Genomic_DNA"/>
</dbReference>
<keyword evidence="3" id="KW-0436">Ligase</keyword>
<evidence type="ECO:0000313" key="4">
    <source>
        <dbReference type="EMBL" id="CAD7090639.1"/>
    </source>
</evidence>
<dbReference type="GO" id="GO:0050567">
    <property type="term" value="F:glutaminyl-tRNA synthase (glutamine-hydrolyzing) activity"/>
    <property type="evidence" value="ECO:0007669"/>
    <property type="project" value="UniProtKB-UniRule"/>
</dbReference>
<dbReference type="Proteomes" id="UP000594454">
    <property type="component" value="Chromosome 5"/>
</dbReference>
<dbReference type="SUPFAM" id="SSF141000">
    <property type="entry name" value="Glu-tRNAGln amidotransferase C subunit"/>
    <property type="match status" value="1"/>
</dbReference>
<comment type="function">
    <text evidence="3">Allows the formation of correctly charged Gln-tRNA(Gln) through the transamidation of misacylated Glu-tRNA(Gln) in the mitochondria. The reaction takes place in the presence of glutamine and ATP through an activated gamma-phospho-Glu-tRNA(Gln).</text>
</comment>
<gene>
    <name evidence="4" type="ORF">HERILL_LOCUS13107</name>
</gene>
<dbReference type="GO" id="GO:0005739">
    <property type="term" value="C:mitochondrion"/>
    <property type="evidence" value="ECO:0007669"/>
    <property type="project" value="UniProtKB-SubCell"/>
</dbReference>
<keyword evidence="3" id="KW-0067">ATP-binding</keyword>
<dbReference type="GO" id="GO:0005524">
    <property type="term" value="F:ATP binding"/>
    <property type="evidence" value="ECO:0007669"/>
    <property type="project" value="UniProtKB-KW"/>
</dbReference>
<proteinExistence type="inferred from homology"/>
<dbReference type="GO" id="GO:0070681">
    <property type="term" value="P:glutaminyl-tRNAGln biosynthesis via transamidation"/>
    <property type="evidence" value="ECO:0007669"/>
    <property type="project" value="UniProtKB-UniRule"/>
</dbReference>
<dbReference type="InParanoid" id="A0A7R8YYL5"/>
<organism evidence="4 5">
    <name type="scientific">Hermetia illucens</name>
    <name type="common">Black soldier fly</name>
    <dbReference type="NCBI Taxonomy" id="343691"/>
    <lineage>
        <taxon>Eukaryota</taxon>
        <taxon>Metazoa</taxon>
        <taxon>Ecdysozoa</taxon>
        <taxon>Arthropoda</taxon>
        <taxon>Hexapoda</taxon>
        <taxon>Insecta</taxon>
        <taxon>Pterygota</taxon>
        <taxon>Neoptera</taxon>
        <taxon>Endopterygota</taxon>
        <taxon>Diptera</taxon>
        <taxon>Brachycera</taxon>
        <taxon>Stratiomyomorpha</taxon>
        <taxon>Stratiomyidae</taxon>
        <taxon>Hermetiinae</taxon>
        <taxon>Hermetia</taxon>
    </lineage>
</organism>
<dbReference type="OMA" id="RCAKRTD"/>
<dbReference type="InterPro" id="IPR036113">
    <property type="entry name" value="Asp/Glu-ADT_sf_sub_c"/>
</dbReference>
<dbReference type="HAMAP" id="MF_00122">
    <property type="entry name" value="GatC"/>
    <property type="match status" value="1"/>
</dbReference>
<evidence type="ECO:0000256" key="3">
    <source>
        <dbReference type="HAMAP-Rule" id="MF_03149"/>
    </source>
</evidence>
<dbReference type="PANTHER" id="PTHR15004">
    <property type="entry name" value="GLUTAMYL-TRNA(GLN) AMIDOTRANSFERASE SUBUNIT C, MITOCHONDRIAL"/>
    <property type="match status" value="1"/>
</dbReference>
<keyword evidence="2 3" id="KW-0496">Mitochondrion</keyword>
<dbReference type="OrthoDB" id="5394539at2759"/>
<reference evidence="4 5" key="1">
    <citation type="submission" date="2020-11" db="EMBL/GenBank/DDBJ databases">
        <authorList>
            <person name="Wallbank WR R."/>
            <person name="Pardo Diaz C."/>
            <person name="Kozak K."/>
            <person name="Martin S."/>
            <person name="Jiggins C."/>
            <person name="Moest M."/>
            <person name="Warren A I."/>
            <person name="Generalovic N T."/>
            <person name="Byers J.R.P. K."/>
            <person name="Montejo-Kovacevich G."/>
            <person name="Yen C E."/>
        </authorList>
    </citation>
    <scope>NUCLEOTIDE SEQUENCE [LARGE SCALE GENOMIC DNA]</scope>
</reference>
<dbReference type="AlphaFoldDB" id="A0A7R8YYL5"/>
<protein>
    <recommendedName>
        <fullName evidence="3">Glutamyl-tRNA(Gln) amidotransferase subunit C, mitochondrial</fullName>
        <shortName evidence="3">Glu-AdT subunit C</shortName>
        <ecNumber evidence="3">6.3.5.-</ecNumber>
    </recommendedName>
</protein>
<evidence type="ECO:0000256" key="2">
    <source>
        <dbReference type="ARBA" id="ARBA00023128"/>
    </source>
</evidence>
<evidence type="ECO:0000256" key="1">
    <source>
        <dbReference type="ARBA" id="ARBA00022741"/>
    </source>
</evidence>
<accession>A0A7R8YYL5</accession>
<comment type="similarity">
    <text evidence="3">Belongs to the GatC family.</text>
</comment>
<keyword evidence="1 3" id="KW-0547">Nucleotide-binding</keyword>
<sequence length="187" mass="21589">MLRWCYPCVRPFREIFVTHKQFTGKAAKRLFCSKDQQRSDTALAQELERRRTKIDFTEIKYPTKVPETPISCINLDKSPDYTPSQIVDSQTLQLLERLSLVDLDSKEALRALEDSIEFAEKVVKIHTGCVRPMYTVLENHPLKTRPDKVTDGNIKEDILKNASVTEEDYFVAPPGNIPLETKEKKFD</sequence>
<comment type="subunit">
    <text evidence="3">Subunit of the heterotrimeric GatCAB amidotransferase (AdT) complex, composed of A, B and C subunits.</text>
</comment>
<dbReference type="FunCoup" id="A0A7R8YYL5">
    <property type="interactions" value="1074"/>
</dbReference>
<comment type="subcellular location">
    <subcellularLocation>
        <location evidence="3">Mitochondrion</location>
    </subcellularLocation>
</comment>
<dbReference type="GO" id="GO:0032543">
    <property type="term" value="P:mitochondrial translation"/>
    <property type="evidence" value="ECO:0007669"/>
    <property type="project" value="UniProtKB-UniRule"/>
</dbReference>
<evidence type="ECO:0000313" key="5">
    <source>
        <dbReference type="Proteomes" id="UP000594454"/>
    </source>
</evidence>
<keyword evidence="3" id="KW-0648">Protein biosynthesis</keyword>
<keyword evidence="5" id="KW-1185">Reference proteome</keyword>
<dbReference type="GO" id="GO:0006450">
    <property type="term" value="P:regulation of translational fidelity"/>
    <property type="evidence" value="ECO:0007669"/>
    <property type="project" value="InterPro"/>
</dbReference>
<dbReference type="InterPro" id="IPR003837">
    <property type="entry name" value="GatC"/>
</dbReference>
<dbReference type="EC" id="6.3.5.-" evidence="3"/>